<dbReference type="EMBL" id="CP058214">
    <property type="protein sequence ID" value="QPC42157.1"/>
    <property type="molecule type" value="Genomic_DNA"/>
</dbReference>
<name>A0A7S8C2K5_9HYPH</name>
<dbReference type="Gene3D" id="6.10.280.50">
    <property type="match status" value="1"/>
</dbReference>
<dbReference type="KEGG" id="kmn:HW532_05235"/>
<accession>A0A7S8C2K5</accession>
<sequence length="60" mass="6763">MSLQAHLDELVTKHRSLDAQIETVQSNPSADDLKLASLKREKLKLKDEIARVEARLNGTH</sequence>
<keyword evidence="3" id="KW-1185">Reference proteome</keyword>
<proteinExistence type="predicted"/>
<gene>
    <name evidence="2" type="ORF">HW532_05235</name>
</gene>
<dbReference type="Pfam" id="PF04325">
    <property type="entry name" value="DUF465"/>
    <property type="match status" value="1"/>
</dbReference>
<dbReference type="RefSeq" id="WP_213163389.1">
    <property type="nucleotide sequence ID" value="NZ_CP058214.1"/>
</dbReference>
<evidence type="ECO:0000313" key="3">
    <source>
        <dbReference type="Proteomes" id="UP000593594"/>
    </source>
</evidence>
<dbReference type="InterPro" id="IPR007420">
    <property type="entry name" value="DUF465"/>
</dbReference>
<feature type="coiled-coil region" evidence="1">
    <location>
        <begin position="7"/>
        <end position="55"/>
    </location>
</feature>
<evidence type="ECO:0000313" key="2">
    <source>
        <dbReference type="EMBL" id="QPC42157.1"/>
    </source>
</evidence>
<evidence type="ECO:0000256" key="1">
    <source>
        <dbReference type="SAM" id="Coils"/>
    </source>
</evidence>
<reference evidence="2 3" key="1">
    <citation type="submission" date="2020-06" db="EMBL/GenBank/DDBJ databases">
        <title>Genome sequence of 2 isolates from Red Sea Mangroves.</title>
        <authorList>
            <person name="Sefrji F."/>
            <person name="Michoud G."/>
            <person name="Merlino G."/>
            <person name="Daffonchio D."/>
        </authorList>
    </citation>
    <scope>NUCLEOTIDE SEQUENCE [LARGE SCALE GENOMIC DNA]</scope>
    <source>
        <strain evidence="2 3">R1DC25</strain>
    </source>
</reference>
<organism evidence="2 3">
    <name type="scientific">Kaustia mangrovi</name>
    <dbReference type="NCBI Taxonomy" id="2593653"/>
    <lineage>
        <taxon>Bacteria</taxon>
        <taxon>Pseudomonadati</taxon>
        <taxon>Pseudomonadota</taxon>
        <taxon>Alphaproteobacteria</taxon>
        <taxon>Hyphomicrobiales</taxon>
        <taxon>Parvibaculaceae</taxon>
        <taxon>Kaustia</taxon>
    </lineage>
</organism>
<keyword evidence="1" id="KW-0175">Coiled coil</keyword>
<dbReference type="Proteomes" id="UP000593594">
    <property type="component" value="Chromosome"/>
</dbReference>
<protein>
    <submittedName>
        <fullName evidence="2">YdcH family protein</fullName>
    </submittedName>
</protein>
<dbReference type="AlphaFoldDB" id="A0A7S8C2K5"/>
<dbReference type="InterPro" id="IPR038444">
    <property type="entry name" value="DUF465_sf"/>
</dbReference>